<proteinExistence type="predicted"/>
<gene>
    <name evidence="2" type="ORF">K7C98_43030</name>
</gene>
<dbReference type="Pfam" id="PF13328">
    <property type="entry name" value="HD_4"/>
    <property type="match status" value="1"/>
</dbReference>
<protein>
    <submittedName>
        <fullName evidence="2">HD domain-containing protein</fullName>
    </submittedName>
</protein>
<dbReference type="Gene3D" id="1.10.3210.10">
    <property type="entry name" value="Hypothetical protein af1432"/>
    <property type="match status" value="1"/>
</dbReference>
<accession>A0ABS7U6L2</accession>
<evidence type="ECO:0000313" key="2">
    <source>
        <dbReference type="EMBL" id="MBZ5716049.1"/>
    </source>
</evidence>
<dbReference type="PANTHER" id="PTHR46246:SF1">
    <property type="entry name" value="GUANOSINE-3',5'-BIS(DIPHOSPHATE) 3'-PYROPHOSPHOHYDROLASE MESH1"/>
    <property type="match status" value="1"/>
</dbReference>
<sequence>MAADRLMLARALEFALVAHGEQTRKGTTVPYVSHLLQVSGLVLEWGGDLEQAAAALLHDVVEDTAVTIQEVVDAFGGGVGVIVAECTDTGADEAPGRKRPWLERKRAYVERLQAIGPRSALVIACDKLHNTSTLLVDLELHGLATLARFNAPAPKQLWYFRAVAAALRGRVPAGLHRELAAHAEKFAALTGAVEWREGQD</sequence>
<evidence type="ECO:0000313" key="3">
    <source>
        <dbReference type="Proteomes" id="UP001139031"/>
    </source>
</evidence>
<dbReference type="RefSeq" id="WP_224197791.1">
    <property type="nucleotide sequence ID" value="NZ_JAIRAU010000060.1"/>
</dbReference>
<dbReference type="EMBL" id="JAIRAU010000060">
    <property type="protein sequence ID" value="MBZ5716049.1"/>
    <property type="molecule type" value="Genomic_DNA"/>
</dbReference>
<dbReference type="Proteomes" id="UP001139031">
    <property type="component" value="Unassembled WGS sequence"/>
</dbReference>
<feature type="domain" description="HD/PDEase" evidence="1">
    <location>
        <begin position="27"/>
        <end position="140"/>
    </location>
</feature>
<reference evidence="2" key="1">
    <citation type="submission" date="2021-08" db="EMBL/GenBank/DDBJ databases">
        <authorList>
            <person name="Stevens D.C."/>
        </authorList>
    </citation>
    <scope>NUCLEOTIDE SEQUENCE</scope>
    <source>
        <strain evidence="2">DSM 53165</strain>
    </source>
</reference>
<dbReference type="SMART" id="SM00471">
    <property type="entry name" value="HDc"/>
    <property type="match status" value="1"/>
</dbReference>
<dbReference type="InterPro" id="IPR003607">
    <property type="entry name" value="HD/PDEase_dom"/>
</dbReference>
<organism evidence="2 3">
    <name type="scientific">Nannocystis pusilla</name>
    <dbReference type="NCBI Taxonomy" id="889268"/>
    <lineage>
        <taxon>Bacteria</taxon>
        <taxon>Pseudomonadati</taxon>
        <taxon>Myxococcota</taxon>
        <taxon>Polyangia</taxon>
        <taxon>Nannocystales</taxon>
        <taxon>Nannocystaceae</taxon>
        <taxon>Nannocystis</taxon>
    </lineage>
</organism>
<evidence type="ECO:0000259" key="1">
    <source>
        <dbReference type="SMART" id="SM00471"/>
    </source>
</evidence>
<comment type="caution">
    <text evidence="2">The sequence shown here is derived from an EMBL/GenBank/DDBJ whole genome shotgun (WGS) entry which is preliminary data.</text>
</comment>
<dbReference type="PANTHER" id="PTHR46246">
    <property type="entry name" value="GUANOSINE-3',5'-BIS(DIPHOSPHATE) 3'-PYROPHOSPHOHYDROLASE MESH1"/>
    <property type="match status" value="1"/>
</dbReference>
<keyword evidence="3" id="KW-1185">Reference proteome</keyword>
<name>A0ABS7U6L2_9BACT</name>
<dbReference type="InterPro" id="IPR052194">
    <property type="entry name" value="MESH1"/>
</dbReference>
<dbReference type="SUPFAM" id="SSF109604">
    <property type="entry name" value="HD-domain/PDEase-like"/>
    <property type="match status" value="1"/>
</dbReference>